<name>A0AAE1DCF3_9GAST</name>
<sequence length="79" mass="9009">MATRRRSPRGRLRLSPTPPLTHGGNDEPPREMATTSRPEQNLRLARRERKSATLRTTKDMTKIETISRHHDLAPDASPE</sequence>
<evidence type="ECO:0000313" key="2">
    <source>
        <dbReference type="EMBL" id="KAK3765302.1"/>
    </source>
</evidence>
<proteinExistence type="predicted"/>
<organism evidence="2 3">
    <name type="scientific">Elysia crispata</name>
    <name type="common">lettuce slug</name>
    <dbReference type="NCBI Taxonomy" id="231223"/>
    <lineage>
        <taxon>Eukaryota</taxon>
        <taxon>Metazoa</taxon>
        <taxon>Spiralia</taxon>
        <taxon>Lophotrochozoa</taxon>
        <taxon>Mollusca</taxon>
        <taxon>Gastropoda</taxon>
        <taxon>Heterobranchia</taxon>
        <taxon>Euthyneura</taxon>
        <taxon>Panpulmonata</taxon>
        <taxon>Sacoglossa</taxon>
        <taxon>Placobranchoidea</taxon>
        <taxon>Plakobranchidae</taxon>
        <taxon>Elysia</taxon>
    </lineage>
</organism>
<protein>
    <submittedName>
        <fullName evidence="2">Uncharacterized protein</fullName>
    </submittedName>
</protein>
<dbReference type="AlphaFoldDB" id="A0AAE1DCF3"/>
<feature type="compositionally biased region" description="Basic residues" evidence="1">
    <location>
        <begin position="1"/>
        <end position="12"/>
    </location>
</feature>
<evidence type="ECO:0000313" key="3">
    <source>
        <dbReference type="Proteomes" id="UP001283361"/>
    </source>
</evidence>
<gene>
    <name evidence="2" type="ORF">RRG08_013271</name>
</gene>
<comment type="caution">
    <text evidence="2">The sequence shown here is derived from an EMBL/GenBank/DDBJ whole genome shotgun (WGS) entry which is preliminary data.</text>
</comment>
<keyword evidence="3" id="KW-1185">Reference proteome</keyword>
<reference evidence="2" key="1">
    <citation type="journal article" date="2023" name="G3 (Bethesda)">
        <title>A reference genome for the long-term kleptoplast-retaining sea slug Elysia crispata morphotype clarki.</title>
        <authorList>
            <person name="Eastman K.E."/>
            <person name="Pendleton A.L."/>
            <person name="Shaikh M.A."/>
            <person name="Suttiyut T."/>
            <person name="Ogas R."/>
            <person name="Tomko P."/>
            <person name="Gavelis G."/>
            <person name="Widhalm J.R."/>
            <person name="Wisecaver J.H."/>
        </authorList>
    </citation>
    <scope>NUCLEOTIDE SEQUENCE</scope>
    <source>
        <strain evidence="2">ECLA1</strain>
    </source>
</reference>
<dbReference type="Proteomes" id="UP001283361">
    <property type="component" value="Unassembled WGS sequence"/>
</dbReference>
<dbReference type="EMBL" id="JAWDGP010004322">
    <property type="protein sequence ID" value="KAK3765302.1"/>
    <property type="molecule type" value="Genomic_DNA"/>
</dbReference>
<feature type="compositionally biased region" description="Basic and acidic residues" evidence="1">
    <location>
        <begin position="56"/>
        <end position="73"/>
    </location>
</feature>
<accession>A0AAE1DCF3</accession>
<evidence type="ECO:0000256" key="1">
    <source>
        <dbReference type="SAM" id="MobiDB-lite"/>
    </source>
</evidence>
<feature type="region of interest" description="Disordered" evidence="1">
    <location>
        <begin position="1"/>
        <end position="79"/>
    </location>
</feature>